<dbReference type="InterPro" id="IPR001509">
    <property type="entry name" value="Epimerase_deHydtase"/>
</dbReference>
<protein>
    <recommendedName>
        <fullName evidence="1">NAD-dependent epimerase/dehydratase domain-containing protein</fullName>
    </recommendedName>
</protein>
<reference evidence="2 3" key="1">
    <citation type="submission" date="2015-06" db="EMBL/GenBank/DDBJ databases">
        <title>Draft genome of the ant-associated black yeast Phialophora attae CBS 131958.</title>
        <authorList>
            <person name="Moreno L.F."/>
            <person name="Stielow B.J."/>
            <person name="de Hoog S."/>
            <person name="Vicente V.A."/>
            <person name="Weiss V.A."/>
            <person name="de Vries M."/>
            <person name="Cruz L.M."/>
            <person name="Souza E.M."/>
        </authorList>
    </citation>
    <scope>NUCLEOTIDE SEQUENCE [LARGE SCALE GENOMIC DNA]</scope>
    <source>
        <strain evidence="2 3">CBS 131958</strain>
    </source>
</reference>
<dbReference type="GeneID" id="28736416"/>
<evidence type="ECO:0000259" key="1">
    <source>
        <dbReference type="Pfam" id="PF01370"/>
    </source>
</evidence>
<gene>
    <name evidence="2" type="ORF">AB675_440</name>
</gene>
<dbReference type="PANTHER" id="PTHR48079:SF6">
    <property type="entry name" value="NAD(P)-BINDING DOMAIN-CONTAINING PROTEIN-RELATED"/>
    <property type="match status" value="1"/>
</dbReference>
<dbReference type="AlphaFoldDB" id="A0A0N1P4E8"/>
<dbReference type="Proteomes" id="UP000038010">
    <property type="component" value="Unassembled WGS sequence"/>
</dbReference>
<organism evidence="2 3">
    <name type="scientific">Cyphellophora attinorum</name>
    <dbReference type="NCBI Taxonomy" id="1664694"/>
    <lineage>
        <taxon>Eukaryota</taxon>
        <taxon>Fungi</taxon>
        <taxon>Dikarya</taxon>
        <taxon>Ascomycota</taxon>
        <taxon>Pezizomycotina</taxon>
        <taxon>Eurotiomycetes</taxon>
        <taxon>Chaetothyriomycetidae</taxon>
        <taxon>Chaetothyriales</taxon>
        <taxon>Cyphellophoraceae</taxon>
        <taxon>Cyphellophora</taxon>
    </lineage>
</organism>
<proteinExistence type="predicted"/>
<dbReference type="EMBL" id="LFJN01000001">
    <property type="protein sequence ID" value="KPI45654.1"/>
    <property type="molecule type" value="Genomic_DNA"/>
</dbReference>
<dbReference type="InterPro" id="IPR036291">
    <property type="entry name" value="NAD(P)-bd_dom_sf"/>
</dbReference>
<dbReference type="SUPFAM" id="SSF51735">
    <property type="entry name" value="NAD(P)-binding Rossmann-fold domains"/>
    <property type="match status" value="1"/>
</dbReference>
<dbReference type="STRING" id="1664694.A0A0N1P4E8"/>
<dbReference type="PANTHER" id="PTHR48079">
    <property type="entry name" value="PROTEIN YEEZ"/>
    <property type="match status" value="1"/>
</dbReference>
<dbReference type="Pfam" id="PF01370">
    <property type="entry name" value="Epimerase"/>
    <property type="match status" value="1"/>
</dbReference>
<comment type="caution">
    <text evidence="2">The sequence shown here is derived from an EMBL/GenBank/DDBJ whole genome shotgun (WGS) entry which is preliminary data.</text>
</comment>
<evidence type="ECO:0000313" key="2">
    <source>
        <dbReference type="EMBL" id="KPI45654.1"/>
    </source>
</evidence>
<name>A0A0N1P4E8_9EURO</name>
<dbReference type="InterPro" id="IPR051783">
    <property type="entry name" value="NAD(P)-dependent_oxidoreduct"/>
</dbReference>
<dbReference type="GO" id="GO:0005737">
    <property type="term" value="C:cytoplasm"/>
    <property type="evidence" value="ECO:0007669"/>
    <property type="project" value="TreeGrafter"/>
</dbReference>
<feature type="domain" description="NAD-dependent epimerase/dehydratase" evidence="1">
    <location>
        <begin position="5"/>
        <end position="256"/>
    </location>
</feature>
<evidence type="ECO:0000313" key="3">
    <source>
        <dbReference type="Proteomes" id="UP000038010"/>
    </source>
</evidence>
<dbReference type="OrthoDB" id="10262413at2759"/>
<dbReference type="RefSeq" id="XP_018005617.1">
    <property type="nucleotide sequence ID" value="XM_018144547.1"/>
</dbReference>
<dbReference type="GO" id="GO:0004029">
    <property type="term" value="F:aldehyde dehydrogenase (NAD+) activity"/>
    <property type="evidence" value="ECO:0007669"/>
    <property type="project" value="TreeGrafter"/>
</dbReference>
<accession>A0A0N1P4E8</accession>
<dbReference type="Gene3D" id="3.40.50.720">
    <property type="entry name" value="NAD(P)-binding Rossmann-like Domain"/>
    <property type="match status" value="2"/>
</dbReference>
<dbReference type="VEuPathDB" id="FungiDB:AB675_440"/>
<sequence length="370" mass="40328">MPPSILLTGASGYLGGTILSQLLNPHGTKAILSRSAYNKIYCLVRNDVQADSLNKWVAASSKAGKHQDGGGIEPIMFDYLNIDEAERTLREKGISVVFYLIDAFSDKGQRPLIEALGKVKSLVGGDVHFLHTTGAKIFSSHTGTPIDRPLHDDDPELYEIQKKSKAPLDKMQVPVDTNNTVIELCEKYGVKSYIFAPCIVYGRGEGFGNPISIQTKAIVQCAKALRRVYAVDEGEPSWPVCHVVDTASLYLFILSAILSGSNLPSGKQGYYLASPGVVKWIDLYRSMAKHLLKAGVIDTDEVVLADEKILEEMAKALQCEPSFVGVQVGGMCTFQARNGQKIGWAPEFKAKHALAEGAEEEVKLLLANMK</sequence>
<keyword evidence="3" id="KW-1185">Reference proteome</keyword>